<organism evidence="2 3">
    <name type="scientific">Oleiharenicola lentus</name>
    <dbReference type="NCBI Taxonomy" id="2508720"/>
    <lineage>
        <taxon>Bacteria</taxon>
        <taxon>Pseudomonadati</taxon>
        <taxon>Verrucomicrobiota</taxon>
        <taxon>Opitutia</taxon>
        <taxon>Opitutales</taxon>
        <taxon>Opitutaceae</taxon>
        <taxon>Oleiharenicola</taxon>
    </lineage>
</organism>
<accession>A0A4Q1CCG4</accession>
<dbReference type="SUPFAM" id="SSF143456">
    <property type="entry name" value="VC0467-like"/>
    <property type="match status" value="1"/>
</dbReference>
<dbReference type="GO" id="GO:0005829">
    <property type="term" value="C:cytosol"/>
    <property type="evidence" value="ECO:0007669"/>
    <property type="project" value="TreeGrafter"/>
</dbReference>
<evidence type="ECO:0000313" key="3">
    <source>
        <dbReference type="Proteomes" id="UP000290218"/>
    </source>
</evidence>
<dbReference type="Proteomes" id="UP000290218">
    <property type="component" value="Unassembled WGS sequence"/>
</dbReference>
<comment type="caution">
    <text evidence="2">The sequence shown here is derived from an EMBL/GenBank/DDBJ whole genome shotgun (WGS) entry which is preliminary data.</text>
</comment>
<evidence type="ECO:0000256" key="1">
    <source>
        <dbReference type="ARBA" id="ARBA00009600"/>
    </source>
</evidence>
<dbReference type="RefSeq" id="WP_129048007.1">
    <property type="nucleotide sequence ID" value="NZ_SDHX01000001.1"/>
</dbReference>
<dbReference type="AlphaFoldDB" id="A0A4Q1CCG4"/>
<dbReference type="Pfam" id="PF02622">
    <property type="entry name" value="DUF179"/>
    <property type="match status" value="1"/>
</dbReference>
<dbReference type="InterPro" id="IPR003774">
    <property type="entry name" value="AlgH-like"/>
</dbReference>
<sequence>MKERRTARKTPSLAGQLLLAHPVLRDPNFRRTVVLLSGHDPQGAMGVVLNRPLGKQLGELNLSFATSPLAGVPLYAGGPVERENLILVTWQWIPADQAFQLTFGVEVERATELVGQPGLTMRAFLGYSGWGQGQLENELQHDTWIPTPVEGDWLLKHDGVPLWRHLIAHADPDLRVLADAPDDPTVN</sequence>
<dbReference type="EMBL" id="SDHX01000001">
    <property type="protein sequence ID" value="RXK56641.1"/>
    <property type="molecule type" value="Genomic_DNA"/>
</dbReference>
<reference evidence="2 3" key="1">
    <citation type="submission" date="2019-01" db="EMBL/GenBank/DDBJ databases">
        <title>Lacunisphaera sp. strain TWA-58.</title>
        <authorList>
            <person name="Chen W.-M."/>
        </authorList>
    </citation>
    <scope>NUCLEOTIDE SEQUENCE [LARGE SCALE GENOMIC DNA]</scope>
    <source>
        <strain evidence="2 3">TWA-58</strain>
    </source>
</reference>
<comment type="similarity">
    <text evidence="1">Belongs to the UPF0301 (AlgH) family.</text>
</comment>
<dbReference type="OrthoDB" id="9807486at2"/>
<name>A0A4Q1CCG4_9BACT</name>
<proteinExistence type="inferred from homology"/>
<dbReference type="Gene3D" id="3.40.1740.10">
    <property type="entry name" value="VC0467-like"/>
    <property type="match status" value="1"/>
</dbReference>
<gene>
    <name evidence="2" type="ORF">ESB00_12455</name>
</gene>
<evidence type="ECO:0000313" key="2">
    <source>
        <dbReference type="EMBL" id="RXK56641.1"/>
    </source>
</evidence>
<protein>
    <submittedName>
        <fullName evidence="2">YqgE/AlgH family protein</fullName>
    </submittedName>
</protein>
<dbReference type="PANTHER" id="PTHR30327">
    <property type="entry name" value="UNCHARACTERIZED PROTEIN YQGE"/>
    <property type="match status" value="1"/>
</dbReference>
<keyword evidence="3" id="KW-1185">Reference proteome</keyword>
<dbReference type="PANTHER" id="PTHR30327:SF1">
    <property type="entry name" value="UPF0301 PROTEIN YQGE"/>
    <property type="match status" value="1"/>
</dbReference>